<feature type="domain" description="STAS" evidence="3">
    <location>
        <begin position="8"/>
        <end position="102"/>
    </location>
</feature>
<dbReference type="InterPro" id="IPR036513">
    <property type="entry name" value="STAS_dom_sf"/>
</dbReference>
<name>A0A4V3CZ43_LABRH</name>
<dbReference type="Pfam" id="PF13466">
    <property type="entry name" value="STAS_2"/>
    <property type="match status" value="1"/>
</dbReference>
<proteinExistence type="inferred from homology"/>
<reference evidence="4 5" key="1">
    <citation type="submission" date="2019-03" db="EMBL/GenBank/DDBJ databases">
        <title>Genomic Encyclopedia of Type Strains, Phase IV (KMG-IV): sequencing the most valuable type-strain genomes for metagenomic binning, comparative biology and taxonomic classification.</title>
        <authorList>
            <person name="Goeker M."/>
        </authorList>
    </citation>
    <scope>NUCLEOTIDE SEQUENCE [LARGE SCALE GENOMIC DNA]</scope>
    <source>
        <strain evidence="4 5">DSM 45361</strain>
    </source>
</reference>
<evidence type="ECO:0000259" key="3">
    <source>
        <dbReference type="PROSITE" id="PS50801"/>
    </source>
</evidence>
<dbReference type="PANTHER" id="PTHR33495">
    <property type="entry name" value="ANTI-SIGMA FACTOR ANTAGONIST TM_1081-RELATED-RELATED"/>
    <property type="match status" value="1"/>
</dbReference>
<dbReference type="PROSITE" id="PS50801">
    <property type="entry name" value="STAS"/>
    <property type="match status" value="1"/>
</dbReference>
<dbReference type="SUPFAM" id="SSF52091">
    <property type="entry name" value="SpoIIaa-like"/>
    <property type="match status" value="1"/>
</dbReference>
<evidence type="ECO:0000313" key="5">
    <source>
        <dbReference type="Proteomes" id="UP000295444"/>
    </source>
</evidence>
<dbReference type="Gene3D" id="3.30.750.24">
    <property type="entry name" value="STAS domain"/>
    <property type="match status" value="1"/>
</dbReference>
<dbReference type="Proteomes" id="UP000295444">
    <property type="component" value="Unassembled WGS sequence"/>
</dbReference>
<accession>A0A4V3CZ43</accession>
<comment type="caution">
    <text evidence="4">The sequence shown here is derived from an EMBL/GenBank/DDBJ whole genome shotgun (WGS) entry which is preliminary data.</text>
</comment>
<dbReference type="PANTHER" id="PTHR33495:SF2">
    <property type="entry name" value="ANTI-SIGMA FACTOR ANTAGONIST TM_1081-RELATED"/>
    <property type="match status" value="1"/>
</dbReference>
<evidence type="ECO:0000313" key="4">
    <source>
        <dbReference type="EMBL" id="TDP96578.1"/>
    </source>
</evidence>
<keyword evidence="5" id="KW-1185">Reference proteome</keyword>
<dbReference type="NCBIfam" id="TIGR00377">
    <property type="entry name" value="ant_ant_sig"/>
    <property type="match status" value="1"/>
</dbReference>
<dbReference type="AlphaFoldDB" id="A0A4V3CZ43"/>
<gene>
    <name evidence="4" type="ORF">EV186_104566</name>
</gene>
<dbReference type="RefSeq" id="WP_166659322.1">
    <property type="nucleotide sequence ID" value="NZ_SNXZ01000004.1"/>
</dbReference>
<dbReference type="CDD" id="cd07043">
    <property type="entry name" value="STAS_anti-anti-sigma_factors"/>
    <property type="match status" value="1"/>
</dbReference>
<dbReference type="InterPro" id="IPR002645">
    <property type="entry name" value="STAS_dom"/>
</dbReference>
<dbReference type="InterPro" id="IPR003658">
    <property type="entry name" value="Anti-sigma_ant"/>
</dbReference>
<evidence type="ECO:0000256" key="2">
    <source>
        <dbReference type="RuleBase" id="RU003749"/>
    </source>
</evidence>
<dbReference type="InterPro" id="IPR058548">
    <property type="entry name" value="MlaB-like_STAS"/>
</dbReference>
<comment type="similarity">
    <text evidence="1 2">Belongs to the anti-sigma-factor antagonist family.</text>
</comment>
<organism evidence="4 5">
    <name type="scientific">Labedaea rhizosphaerae</name>
    <dbReference type="NCBI Taxonomy" id="598644"/>
    <lineage>
        <taxon>Bacteria</taxon>
        <taxon>Bacillati</taxon>
        <taxon>Actinomycetota</taxon>
        <taxon>Actinomycetes</taxon>
        <taxon>Pseudonocardiales</taxon>
        <taxon>Pseudonocardiaceae</taxon>
        <taxon>Labedaea</taxon>
    </lineage>
</organism>
<dbReference type="GO" id="GO:0043856">
    <property type="term" value="F:anti-sigma factor antagonist activity"/>
    <property type="evidence" value="ECO:0007669"/>
    <property type="project" value="InterPro"/>
</dbReference>
<dbReference type="EMBL" id="SNXZ01000004">
    <property type="protein sequence ID" value="TDP96578.1"/>
    <property type="molecule type" value="Genomic_DNA"/>
</dbReference>
<protein>
    <recommendedName>
        <fullName evidence="2">Anti-sigma factor antagonist</fullName>
    </recommendedName>
</protein>
<sequence>MQITSAGEGSVVLSVTGEIDLSTADELQNALDAALAAKDTTEVVVDLSEVGFLDSAGLRVLVSGQRTAEERALGFRVTGAQPRVRKVIAITGLTATLGLDVG</sequence>
<evidence type="ECO:0000256" key="1">
    <source>
        <dbReference type="ARBA" id="ARBA00009013"/>
    </source>
</evidence>